<feature type="non-terminal residue" evidence="2">
    <location>
        <position position="343"/>
    </location>
</feature>
<protein>
    <submittedName>
        <fullName evidence="2">Uncharacterized protein</fullName>
    </submittedName>
</protein>
<comment type="caution">
    <text evidence="2">The sequence shown here is derived from an EMBL/GenBank/DDBJ whole genome shotgun (WGS) entry which is preliminary data.</text>
</comment>
<evidence type="ECO:0000313" key="3">
    <source>
        <dbReference type="Proteomes" id="UP000708208"/>
    </source>
</evidence>
<feature type="region of interest" description="Disordered" evidence="1">
    <location>
        <begin position="260"/>
        <end position="286"/>
    </location>
</feature>
<accession>A0A8J2K737</accession>
<evidence type="ECO:0000313" key="2">
    <source>
        <dbReference type="EMBL" id="CAG7733377.1"/>
    </source>
</evidence>
<gene>
    <name evidence="2" type="ORF">AFUS01_LOCUS21823</name>
</gene>
<proteinExistence type="predicted"/>
<name>A0A8J2K737_9HEXA</name>
<sequence length="343" mass="37963">PKDKVRPESPADPDKPKLKKKMSRMALKKPKDVGGFVPGPIIADEELDRMKSLMQRGMLIRSLGIELQVFKLLCQIGNLKPEEEKIFRRMHGFTTSVGKPKDNTGRNGRDRMELLEQMQKGEPLNTLQATDILSRTEATNRGDFAYPNVSSTMVDSSQSFRQTSNTPNLLSLNPTNNPLSIKNPYSVPYNSPAQFGVYQIRPKSSSYSPQAGVPPIQNISNFMDKVNPILSNGNEDDQAIIATTSPGFFQPMTERRFHTNHTDHSINDGGSPKHPGNNSPLYPPKISGQSRLSSFANDAQTFINSQNLQRTLNNLRHPPRTAALSNIGNVNGMPMLDSAHNSG</sequence>
<organism evidence="2 3">
    <name type="scientific">Allacma fusca</name>
    <dbReference type="NCBI Taxonomy" id="39272"/>
    <lineage>
        <taxon>Eukaryota</taxon>
        <taxon>Metazoa</taxon>
        <taxon>Ecdysozoa</taxon>
        <taxon>Arthropoda</taxon>
        <taxon>Hexapoda</taxon>
        <taxon>Collembola</taxon>
        <taxon>Symphypleona</taxon>
        <taxon>Sminthuridae</taxon>
        <taxon>Allacma</taxon>
    </lineage>
</organism>
<dbReference type="AlphaFoldDB" id="A0A8J2K737"/>
<dbReference type="Proteomes" id="UP000708208">
    <property type="component" value="Unassembled WGS sequence"/>
</dbReference>
<evidence type="ECO:0000256" key="1">
    <source>
        <dbReference type="SAM" id="MobiDB-lite"/>
    </source>
</evidence>
<dbReference type="EMBL" id="CAJVCH010247875">
    <property type="protein sequence ID" value="CAG7733377.1"/>
    <property type="molecule type" value="Genomic_DNA"/>
</dbReference>
<feature type="region of interest" description="Disordered" evidence="1">
    <location>
        <begin position="1"/>
        <end position="25"/>
    </location>
</feature>
<feature type="compositionally biased region" description="Basic and acidic residues" evidence="1">
    <location>
        <begin position="1"/>
        <end position="16"/>
    </location>
</feature>
<reference evidence="2" key="1">
    <citation type="submission" date="2021-06" db="EMBL/GenBank/DDBJ databases">
        <authorList>
            <person name="Hodson N. C."/>
            <person name="Mongue J. A."/>
            <person name="Jaron S. K."/>
        </authorList>
    </citation>
    <scope>NUCLEOTIDE SEQUENCE</scope>
</reference>
<keyword evidence="3" id="KW-1185">Reference proteome</keyword>
<feature type="non-terminal residue" evidence="2">
    <location>
        <position position="1"/>
    </location>
</feature>